<dbReference type="SUPFAM" id="SSF48452">
    <property type="entry name" value="TPR-like"/>
    <property type="match status" value="1"/>
</dbReference>
<dbReference type="GO" id="GO:0006508">
    <property type="term" value="P:proteolysis"/>
    <property type="evidence" value="ECO:0007669"/>
    <property type="project" value="InterPro"/>
</dbReference>
<dbReference type="GO" id="GO:0044732">
    <property type="term" value="C:mitotic spindle pole body"/>
    <property type="evidence" value="ECO:0007669"/>
    <property type="project" value="TreeGrafter"/>
</dbReference>
<evidence type="ECO:0000256" key="4">
    <source>
        <dbReference type="ARBA" id="ARBA00022829"/>
    </source>
</evidence>
<evidence type="ECO:0000313" key="7">
    <source>
        <dbReference type="EMBL" id="KAK3674926.1"/>
    </source>
</evidence>
<dbReference type="GO" id="GO:0005737">
    <property type="term" value="C:cytoplasm"/>
    <property type="evidence" value="ECO:0007669"/>
    <property type="project" value="TreeGrafter"/>
</dbReference>
<dbReference type="GO" id="GO:0051307">
    <property type="term" value="P:meiotic chromosome separation"/>
    <property type="evidence" value="ECO:0007669"/>
    <property type="project" value="TreeGrafter"/>
</dbReference>
<accession>A0AAE0WNF9</accession>
<evidence type="ECO:0000313" key="8">
    <source>
        <dbReference type="Proteomes" id="UP001274830"/>
    </source>
</evidence>
<dbReference type="EC" id="3.4.22.49" evidence="2"/>
<feature type="region of interest" description="Disordered" evidence="5">
    <location>
        <begin position="38"/>
        <end position="83"/>
    </location>
</feature>
<dbReference type="GeneID" id="89960980"/>
<dbReference type="Pfam" id="PF03568">
    <property type="entry name" value="Separin_C"/>
    <property type="match status" value="1"/>
</dbReference>
<dbReference type="Gene3D" id="1.25.40.10">
    <property type="entry name" value="Tetratricopeptide repeat domain"/>
    <property type="match status" value="1"/>
</dbReference>
<dbReference type="Proteomes" id="UP001274830">
    <property type="component" value="Unassembled WGS sequence"/>
</dbReference>
<feature type="compositionally biased region" description="Low complexity" evidence="5">
    <location>
        <begin position="1775"/>
        <end position="1799"/>
    </location>
</feature>
<gene>
    <name evidence="7" type="primary">ESP1_2</name>
    <name evidence="7" type="ORF">LTR78_005270</name>
</gene>
<feature type="domain" description="Peptidase C50" evidence="6">
    <location>
        <begin position="1590"/>
        <end position="1691"/>
    </location>
</feature>
<proteinExistence type="predicted"/>
<dbReference type="RefSeq" id="XP_064695836.1">
    <property type="nucleotide sequence ID" value="XM_064836445.1"/>
</dbReference>
<dbReference type="PANTHER" id="PTHR12792">
    <property type="entry name" value="EXTRA SPINDLE POLES 1-RELATED"/>
    <property type="match status" value="1"/>
</dbReference>
<keyword evidence="8" id="KW-1185">Reference proteome</keyword>
<feature type="compositionally biased region" description="Basic and acidic residues" evidence="5">
    <location>
        <begin position="1809"/>
        <end position="1819"/>
    </location>
</feature>
<dbReference type="InterPro" id="IPR011990">
    <property type="entry name" value="TPR-like_helical_dom_sf"/>
</dbReference>
<dbReference type="InterPro" id="IPR005314">
    <property type="entry name" value="Peptidase_C50"/>
</dbReference>
<dbReference type="EMBL" id="JAUTXT010000017">
    <property type="protein sequence ID" value="KAK3674926.1"/>
    <property type="molecule type" value="Genomic_DNA"/>
</dbReference>
<dbReference type="PROSITE" id="PS51700">
    <property type="entry name" value="SEPARIN"/>
    <property type="match status" value="1"/>
</dbReference>
<feature type="region of interest" description="Disordered" evidence="5">
    <location>
        <begin position="115"/>
        <end position="157"/>
    </location>
</feature>
<evidence type="ECO:0000256" key="1">
    <source>
        <dbReference type="ARBA" id="ARBA00000451"/>
    </source>
</evidence>
<feature type="compositionally biased region" description="Basic and acidic residues" evidence="5">
    <location>
        <begin position="67"/>
        <end position="83"/>
    </location>
</feature>
<sequence length="1850" mass="204757">MRASKAQCEAIKSSISDGTTSTSTISAFRDILGLNTRPATTASMTKPKAKTADTVKSSIKKVPPKKRVPDGQAVHDVRDDADELSSKDRYVLATEVVNTSLKFLSAASKDKSSLKAAAESRKSPNVSPTVTPRPGDRSRVLRPTSGNASPKRAGTKPATIEQVAGSDTTGCITNIVQCARLAFSFLKSNEAKGISNAKDQTLWQLDSGIIAFAGKLTVLGFDFEPELSLLRHVLLPRQAIVITSQMIWPEDKPAMVFELQVLALRLKQLSTNDQVSLDAFHRFLEIFRRQSHDGLIRHHARVVQYYVLLEISTAGMCQELHFDILRVFVTAAEALDLCDEALKWTASMQEACSSLGDEHARHVACTIKRLRLSSDETDCSHLLYKQTSGRPVDYDMLLEELACYVTARNRKVSTEMSRAAARYAQRYSRSYRDRNSRLVVTIIQSALSTSLRVEDTARWVTLESARVYYRNGTLRKTAHAAAQTNMTKAWSIDSEAVALRRVLQALLWQAAGSQASESSPYLPFEDSDALTGDEKAVLLHGAILDMPEPKKSRPTLPKVVEHILAELSNLYEPSRYPLRRMAVVTQVARLRAIHGLQPHIFEQWTKSIDLDAISLAKDDALGHYLLDVQTMWTIAMSFDDGRPPSAQLVAVLDKLRKFSGEDEVYDVEVSTSQLFACATYFDMMGDEHNHLLTLRLQQRLGTPSAIISLAGQYLRLGYTEKALPLLADAKALHKASERELIEELNLDLTLAECHVVTGDFVQAEADLERTKAIRELLPPEGVARAERKGYELLHARAWIIRSKLCAANGPAKGALAAAKRAVKLLQATWAAAERATGENLFGSVSQSEDIASPDVPDVNALATGVSKLQLTPIVNQTKSTMQTSRKGAGFWPIVSPMCEALMHLSDLYSHHGVFAEADYYSERAIRIAESITSKQLLAHVRVHRCRLQVLAGQLEAAELCLTQSKDADASPAPWRVVERQCAEAELRTKEGSFEEATVLYREATALIRTIRSHEFLKALDISGVAPDSDPTPAVGCERPTVSRSAMGKIAKAKSTRTAKRAIDKIATVGHGQAQPVGIVLDDLLTRITFKHALTLMRVGRHKEASTLVAALPVTERQSFSQRHYENLRLMQDAAAILEADVTFSMLAESTLACPTVLPGEKLMQTTGRPAKSRLDNASTSSEASELLVTARQCLLPKQNDVVSVTTATAHHDASLFLEASMYLASIGTTHAGSRVHPARAASQGEYPRTHAQVRELATVEVDIEAAESSSPFQWPSLPKDEHHAESLTAVQFQEQYVDILPESWTAVSLYPNAECTELYAVRYRAGQSPFLLRLPFSRHKPDAENEEPFDYNKGKAELQDIVAASNYSCHNTKGMEGKGAKSNWWTEREALDRRLHELLLNMENIWFGGFKSIFSQQARHPELLARFRKTFDDILLRHLPSRRSTKPRTGLLALDSKVLELFVGLGNDENDTVDTDEPLMDLLYFVVDMLQFSGEHNAYDEIDFDSMVVDVQDALRSYHDAPPRDGDEARHTILILDKRLQAFPWESLPCLESASVSRVGSMLSLRESVLAMRDRHRVLGVDHDRHVVDRKSGTYILNPSNDLVNTQTMLQDPLAVLAKAPGAKWIAMVQQAPKEEEFKQALTDSSILLYFGHGAGSQYIRPRTIRRLEKCSEVVWLMGCSSGAITEYGELEPFAVPFAYLMAGSTHDTQAAEPRDRNNMCMAAIGTLWDVTDKDVDRFSLAVGEQWGLWAPSEASKLPTKTPKKPQRHLVAPSTPQQVPKTPKTPKVGKTSMAAAKTPTRSRSRSKPRQSDGRKRSLVEAVSRSRDACYLRYLNGAAPVVYGVPVYLGD</sequence>
<evidence type="ECO:0000256" key="5">
    <source>
        <dbReference type="SAM" id="MobiDB-lite"/>
    </source>
</evidence>
<organism evidence="7 8">
    <name type="scientific">Recurvomyces mirabilis</name>
    <dbReference type="NCBI Taxonomy" id="574656"/>
    <lineage>
        <taxon>Eukaryota</taxon>
        <taxon>Fungi</taxon>
        <taxon>Dikarya</taxon>
        <taxon>Ascomycota</taxon>
        <taxon>Pezizomycotina</taxon>
        <taxon>Dothideomycetes</taxon>
        <taxon>Dothideomycetidae</taxon>
        <taxon>Mycosphaerellales</taxon>
        <taxon>Teratosphaeriaceae</taxon>
        <taxon>Recurvomyces</taxon>
    </lineage>
</organism>
<feature type="region of interest" description="Disordered" evidence="5">
    <location>
        <begin position="1754"/>
        <end position="1819"/>
    </location>
</feature>
<keyword evidence="3 7" id="KW-0378">Hydrolase</keyword>
<evidence type="ECO:0000259" key="6">
    <source>
        <dbReference type="PROSITE" id="PS51700"/>
    </source>
</evidence>
<comment type="catalytic activity">
    <reaction evidence="1">
        <text>All bonds known to be hydrolyzed by this endopeptidase have arginine in P1 and an acidic residue in P4. P6 is often occupied by an acidic residue or by a hydroxy-amino-acid residue, the phosphorylation of which enhances cleavage.</text>
        <dbReference type="EC" id="3.4.22.49"/>
    </reaction>
</comment>
<dbReference type="GO" id="GO:0072686">
    <property type="term" value="C:mitotic spindle"/>
    <property type="evidence" value="ECO:0007669"/>
    <property type="project" value="TreeGrafter"/>
</dbReference>
<evidence type="ECO:0000256" key="3">
    <source>
        <dbReference type="ARBA" id="ARBA00022801"/>
    </source>
</evidence>
<protein>
    <recommendedName>
        <fullName evidence="2">separase</fullName>
        <ecNumber evidence="2">3.4.22.49</ecNumber>
    </recommendedName>
</protein>
<dbReference type="GO" id="GO:0005634">
    <property type="term" value="C:nucleus"/>
    <property type="evidence" value="ECO:0007669"/>
    <property type="project" value="InterPro"/>
</dbReference>
<dbReference type="InterPro" id="IPR030397">
    <property type="entry name" value="SEPARIN_core_dom"/>
</dbReference>
<evidence type="ECO:0000256" key="2">
    <source>
        <dbReference type="ARBA" id="ARBA00012489"/>
    </source>
</evidence>
<dbReference type="GO" id="GO:0004197">
    <property type="term" value="F:cysteine-type endopeptidase activity"/>
    <property type="evidence" value="ECO:0007669"/>
    <property type="project" value="InterPro"/>
</dbReference>
<keyword evidence="4" id="KW-0159">Chromosome partition</keyword>
<reference evidence="7" key="1">
    <citation type="submission" date="2023-07" db="EMBL/GenBank/DDBJ databases">
        <title>Black Yeasts Isolated from many extreme environments.</title>
        <authorList>
            <person name="Coleine C."/>
            <person name="Stajich J.E."/>
            <person name="Selbmann L."/>
        </authorList>
    </citation>
    <scope>NUCLEOTIDE SEQUENCE</scope>
    <source>
        <strain evidence="7">CCFEE 5485</strain>
    </source>
</reference>
<dbReference type="PANTHER" id="PTHR12792:SF0">
    <property type="entry name" value="SEPARIN"/>
    <property type="match status" value="1"/>
</dbReference>
<comment type="caution">
    <text evidence="7">The sequence shown here is derived from an EMBL/GenBank/DDBJ whole genome shotgun (WGS) entry which is preliminary data.</text>
</comment>
<name>A0AAE0WNF9_9PEZI</name>